<comment type="catalytic activity">
    <reaction evidence="1">
        <text>5-oxo-L-proline + ATP + 2 H2O = L-glutamate + ADP + phosphate + H(+)</text>
        <dbReference type="Rhea" id="RHEA:10348"/>
        <dbReference type="ChEBI" id="CHEBI:15377"/>
        <dbReference type="ChEBI" id="CHEBI:15378"/>
        <dbReference type="ChEBI" id="CHEBI:29985"/>
        <dbReference type="ChEBI" id="CHEBI:30616"/>
        <dbReference type="ChEBI" id="CHEBI:43474"/>
        <dbReference type="ChEBI" id="CHEBI:58402"/>
        <dbReference type="ChEBI" id="CHEBI:456216"/>
        <dbReference type="EC" id="3.5.2.9"/>
    </reaction>
</comment>
<dbReference type="PANTHER" id="PTHR30292">
    <property type="entry name" value="UNCHARACTERIZED PROTEIN YBGL-RELATED"/>
    <property type="match status" value="1"/>
</dbReference>
<dbReference type="AlphaFoldDB" id="A0AAU8LFF4"/>
<keyword evidence="1" id="KW-0067">ATP-binding</keyword>
<comment type="function">
    <text evidence="1">Catalyzes the cleavage of 5-oxoproline to form L-glutamate coupled to the hydrolysis of ATP to ADP and inorganic phosphate.</text>
</comment>
<dbReference type="Gene3D" id="3.20.20.370">
    <property type="entry name" value="Glycoside hydrolase/deacetylase"/>
    <property type="match status" value="1"/>
</dbReference>
<protein>
    <recommendedName>
        <fullName evidence="1">5-oxoprolinase subunit A</fullName>
        <shortName evidence="1">5-OPase subunit A</shortName>
        <ecNumber evidence="1">3.5.2.9</ecNumber>
    </recommendedName>
    <alternativeName>
        <fullName evidence="1">5-oxoprolinase (ATP-hydrolyzing) subunit A</fullName>
    </alternativeName>
</protein>
<proteinExistence type="inferred from homology"/>
<dbReference type="InterPro" id="IPR011330">
    <property type="entry name" value="Glyco_hydro/deAcase_b/a-brl"/>
</dbReference>
<evidence type="ECO:0000313" key="2">
    <source>
        <dbReference type="EMBL" id="XCN67475.1"/>
    </source>
</evidence>
<dbReference type="GO" id="GO:0005975">
    <property type="term" value="P:carbohydrate metabolic process"/>
    <property type="evidence" value="ECO:0007669"/>
    <property type="project" value="InterPro"/>
</dbReference>
<gene>
    <name evidence="1" type="primary">pxpA</name>
    <name evidence="2" type="ORF">N011_23865</name>
</gene>
<dbReference type="GO" id="GO:0005524">
    <property type="term" value="F:ATP binding"/>
    <property type="evidence" value="ECO:0007669"/>
    <property type="project" value="UniProtKB-UniRule"/>
</dbReference>
<dbReference type="PANTHER" id="PTHR30292:SF0">
    <property type="entry name" value="5-OXOPROLINASE SUBUNIT A"/>
    <property type="match status" value="1"/>
</dbReference>
<dbReference type="Pfam" id="PF03746">
    <property type="entry name" value="LamB_YcsF"/>
    <property type="match status" value="1"/>
</dbReference>
<name>A0AAU8LFF4_PSESX</name>
<dbReference type="EMBL" id="CP159362">
    <property type="protein sequence ID" value="XCN67475.1"/>
    <property type="molecule type" value="Genomic_DNA"/>
</dbReference>
<dbReference type="CDD" id="cd10787">
    <property type="entry name" value="LamB_YcsF_like"/>
    <property type="match status" value="1"/>
</dbReference>
<accession>A0AAU8LFF4</accession>
<sequence length="267" mass="28498">MPEIDFNSDLGEGFSIYRAGDDAAILPHLTSANIACGFHAGDSRTMRTTVALAATLGVAVGAHPGFDDLQGFGRRLMTLSADEVYELIVYQIGALSGFTTAANIELRHVKPHGALYNLAAIHPQTADAICSAIKDINPALMLFGLSGSALVTAGEKQGLKVVQEVFADRSYQEDGTLTPRGKPGAMIESIHEAIDQVLNMIHLGEVRTVQGIWIPVKAHTLCIHGDQPGAAAFASAIRQALIREGVTLKRPDHLEQCPVNRLMNCPP</sequence>
<keyword evidence="1 2" id="KW-0378">Hydrolase</keyword>
<keyword evidence="1" id="KW-0547">Nucleotide-binding</keyword>
<reference evidence="2" key="2">
    <citation type="submission" date="2024-07" db="EMBL/GenBank/DDBJ databases">
        <title>A complete genome sequence for Pseudomonas syringae CC1417.</title>
        <authorList>
            <person name="Baltrus D.A."/>
        </authorList>
    </citation>
    <scope>NUCLEOTIDE SEQUENCE</scope>
    <source>
        <strain evidence="2">CC1417</strain>
    </source>
</reference>
<reference evidence="2" key="1">
    <citation type="journal article" date="2014" name="Genome Announc.">
        <title>Draft Genome Sequences of a Phylogenetically Diverse Suite of Pseudomonas syringae Strains from Multiple Source Populations.</title>
        <authorList>
            <person name="Baltrus D.A."/>
            <person name="Yourstone S."/>
            <person name="Lind A."/>
            <person name="Guilbaud C."/>
            <person name="Sands D.C."/>
            <person name="Jones C.D."/>
            <person name="Morris C.E."/>
            <person name="Dangl J.L."/>
        </authorList>
    </citation>
    <scope>NUCLEOTIDE SEQUENCE</scope>
    <source>
        <strain evidence="2">CC1417</strain>
    </source>
</reference>
<comment type="similarity">
    <text evidence="1">Belongs to the LamB/PxpA family.</text>
</comment>
<dbReference type="InterPro" id="IPR005501">
    <property type="entry name" value="LamB/YcsF/PxpA-like"/>
</dbReference>
<organism evidence="2">
    <name type="scientific">Pseudomonas syringae CC1417</name>
    <dbReference type="NCBI Taxonomy" id="1357272"/>
    <lineage>
        <taxon>Bacteria</taxon>
        <taxon>Pseudomonadati</taxon>
        <taxon>Pseudomonadota</taxon>
        <taxon>Gammaproteobacteria</taxon>
        <taxon>Pseudomonadales</taxon>
        <taxon>Pseudomonadaceae</taxon>
        <taxon>Pseudomonas</taxon>
        <taxon>Pseudomonas syringae</taxon>
    </lineage>
</organism>
<dbReference type="RefSeq" id="WP_024695324.1">
    <property type="nucleotide sequence ID" value="NZ_CP159362.1"/>
</dbReference>
<dbReference type="GO" id="GO:0017168">
    <property type="term" value="F:5-oxoprolinase (ATP-hydrolyzing) activity"/>
    <property type="evidence" value="ECO:0007669"/>
    <property type="project" value="UniProtKB-UniRule"/>
</dbReference>
<dbReference type="NCBIfam" id="NF003816">
    <property type="entry name" value="PRK05406.1-5"/>
    <property type="match status" value="1"/>
</dbReference>
<evidence type="ECO:0000256" key="1">
    <source>
        <dbReference type="HAMAP-Rule" id="MF_00691"/>
    </source>
</evidence>
<dbReference type="SUPFAM" id="SSF88713">
    <property type="entry name" value="Glycoside hydrolase/deacetylase"/>
    <property type="match status" value="1"/>
</dbReference>
<dbReference type="EC" id="3.5.2.9" evidence="1"/>
<dbReference type="HAMAP" id="MF_00691">
    <property type="entry name" value="PxpA"/>
    <property type="match status" value="1"/>
</dbReference>
<comment type="subunit">
    <text evidence="1">Forms a complex composed of PxpA, PxpB and PxpC.</text>
</comment>
<dbReference type="NCBIfam" id="NF003814">
    <property type="entry name" value="PRK05406.1-3"/>
    <property type="match status" value="1"/>
</dbReference>